<dbReference type="InterPro" id="IPR057326">
    <property type="entry name" value="KR_dom"/>
</dbReference>
<dbReference type="GO" id="GO:0016616">
    <property type="term" value="F:oxidoreductase activity, acting on the CH-OH group of donors, NAD or NADP as acceptor"/>
    <property type="evidence" value="ECO:0007669"/>
    <property type="project" value="TreeGrafter"/>
</dbReference>
<evidence type="ECO:0000313" key="5">
    <source>
        <dbReference type="EMBL" id="RFA38644.1"/>
    </source>
</evidence>
<evidence type="ECO:0000259" key="4">
    <source>
        <dbReference type="SMART" id="SM00822"/>
    </source>
</evidence>
<evidence type="ECO:0000256" key="2">
    <source>
        <dbReference type="ARBA" id="ARBA00023002"/>
    </source>
</evidence>
<accession>A0A3E0X332</accession>
<dbReference type="InterPro" id="IPR020904">
    <property type="entry name" value="Sc_DH/Rdtase_CS"/>
</dbReference>
<dbReference type="GO" id="GO:0019290">
    <property type="term" value="P:siderophore biosynthetic process"/>
    <property type="evidence" value="ECO:0007669"/>
    <property type="project" value="InterPro"/>
</dbReference>
<dbReference type="FunFam" id="3.40.50.720:FF:000084">
    <property type="entry name" value="Short-chain dehydrogenase reductase"/>
    <property type="match status" value="1"/>
</dbReference>
<name>A0A3E0X332_9GAMM</name>
<dbReference type="OrthoDB" id="9804774at2"/>
<gene>
    <name evidence="5" type="ORF">CAL65_04755</name>
</gene>
<dbReference type="PRINTS" id="PR01397">
    <property type="entry name" value="DHBDHDRGNASE"/>
</dbReference>
<keyword evidence="6" id="KW-1185">Reference proteome</keyword>
<dbReference type="Proteomes" id="UP000256763">
    <property type="component" value="Unassembled WGS sequence"/>
</dbReference>
<protein>
    <recommendedName>
        <fullName evidence="3">2,3-dihydro-2,3-dihydroxybenzoate dehydrogenase</fullName>
        <ecNumber evidence="3">1.3.1.28</ecNumber>
    </recommendedName>
</protein>
<evidence type="ECO:0000256" key="3">
    <source>
        <dbReference type="NCBIfam" id="TIGR04316"/>
    </source>
</evidence>
<dbReference type="InterPro" id="IPR036291">
    <property type="entry name" value="NAD(P)-bd_dom_sf"/>
</dbReference>
<evidence type="ECO:0000256" key="1">
    <source>
        <dbReference type="ARBA" id="ARBA00006484"/>
    </source>
</evidence>
<comment type="similarity">
    <text evidence="1">Belongs to the short-chain dehydrogenases/reductases (SDR) family.</text>
</comment>
<comment type="caution">
    <text evidence="5">The sequence shown here is derived from an EMBL/GenBank/DDBJ whole genome shotgun (WGS) entry which is preliminary data.</text>
</comment>
<keyword evidence="2" id="KW-0560">Oxidoreductase</keyword>
<organism evidence="5 6">
    <name type="scientific">Alkalilimnicola ehrlichii</name>
    <dbReference type="NCBI Taxonomy" id="351052"/>
    <lineage>
        <taxon>Bacteria</taxon>
        <taxon>Pseudomonadati</taxon>
        <taxon>Pseudomonadota</taxon>
        <taxon>Gammaproteobacteria</taxon>
        <taxon>Chromatiales</taxon>
        <taxon>Ectothiorhodospiraceae</taxon>
        <taxon>Alkalilimnicola</taxon>
    </lineage>
</organism>
<dbReference type="NCBIfam" id="TIGR04316">
    <property type="entry name" value="dhbA_paeA"/>
    <property type="match status" value="1"/>
</dbReference>
<dbReference type="SUPFAM" id="SSF51735">
    <property type="entry name" value="NAD(P)-binding Rossmann-fold domains"/>
    <property type="match status" value="1"/>
</dbReference>
<dbReference type="InterPro" id="IPR002347">
    <property type="entry name" value="SDR_fam"/>
</dbReference>
<dbReference type="PROSITE" id="PS00061">
    <property type="entry name" value="ADH_SHORT"/>
    <property type="match status" value="1"/>
</dbReference>
<dbReference type="PANTHER" id="PTHR42760:SF115">
    <property type="entry name" value="3-OXOACYL-[ACYL-CARRIER-PROTEIN] REDUCTASE FABG"/>
    <property type="match status" value="1"/>
</dbReference>
<evidence type="ECO:0000313" key="6">
    <source>
        <dbReference type="Proteomes" id="UP000256763"/>
    </source>
</evidence>
<dbReference type="SMART" id="SM00822">
    <property type="entry name" value="PKS_KR"/>
    <property type="match status" value="1"/>
</dbReference>
<dbReference type="AlphaFoldDB" id="A0A3E0X332"/>
<dbReference type="NCBIfam" id="NF006074">
    <property type="entry name" value="PRK08220.1"/>
    <property type="match status" value="1"/>
</dbReference>
<dbReference type="InterPro" id="IPR003560">
    <property type="entry name" value="DHB_DH"/>
</dbReference>
<sequence length="266" mass="27663">MERQEGSGNEVFAGKCALVTGAWGGIGSAVVERLMQLGATVIAADVHKREPADCGDMARCGGSIVSVALDVSNSAAVERAVGEIEATWGNIDFLVHVAGILRPGSLLETSDEDWQESFAVNAAGTFNTVRAVARQMMPRRQGAMVAIGSNAAAVPRLHMAAYAASKAAMSQFIRCAGLELAPYGIRCNLVSPGSTDTAMQQTLWQDAAGRAAAVQGCLGSFRNGIPLGRIAVPEDVADAVVFLLSEKARHVTLHDLRVDGGASLSA</sequence>
<dbReference type="EMBL" id="NFZW01000003">
    <property type="protein sequence ID" value="RFA38644.1"/>
    <property type="molecule type" value="Genomic_DNA"/>
</dbReference>
<dbReference type="RefSeq" id="WP_116302373.1">
    <property type="nucleotide sequence ID" value="NZ_NFZV01000010.1"/>
</dbReference>
<dbReference type="Pfam" id="PF13561">
    <property type="entry name" value="adh_short_C2"/>
    <property type="match status" value="1"/>
</dbReference>
<reference evidence="6" key="1">
    <citation type="submission" date="2017-05" db="EMBL/GenBank/DDBJ databases">
        <authorList>
            <person name="Sharma S."/>
            <person name="Sidhu C."/>
            <person name="Pinnaka A.K."/>
        </authorList>
    </citation>
    <scope>NUCLEOTIDE SEQUENCE [LARGE SCALE GENOMIC DNA]</scope>
    <source>
        <strain evidence="6">AK93</strain>
    </source>
</reference>
<dbReference type="PANTHER" id="PTHR42760">
    <property type="entry name" value="SHORT-CHAIN DEHYDROGENASES/REDUCTASES FAMILY MEMBER"/>
    <property type="match status" value="1"/>
</dbReference>
<dbReference type="Gene3D" id="3.40.50.720">
    <property type="entry name" value="NAD(P)-binding Rossmann-like Domain"/>
    <property type="match status" value="1"/>
</dbReference>
<feature type="domain" description="Ketoreductase" evidence="4">
    <location>
        <begin position="15"/>
        <end position="217"/>
    </location>
</feature>
<dbReference type="PRINTS" id="PR00080">
    <property type="entry name" value="SDRFAMILY"/>
</dbReference>
<dbReference type="EC" id="1.3.1.28" evidence="3"/>
<dbReference type="GO" id="GO:0008667">
    <property type="term" value="F:2,3-dihydro-2,3-dihydroxybenzoate dehydrogenase activity"/>
    <property type="evidence" value="ECO:0007669"/>
    <property type="project" value="UniProtKB-UniRule"/>
</dbReference>
<proteinExistence type="inferred from homology"/>